<keyword evidence="3" id="KW-0227">DNA damage</keyword>
<dbReference type="Gene3D" id="3.40.960.10">
    <property type="entry name" value="VSR Endonuclease"/>
    <property type="match status" value="1"/>
</dbReference>
<evidence type="ECO:0000313" key="8">
    <source>
        <dbReference type="Proteomes" id="UP000809529"/>
    </source>
</evidence>
<dbReference type="InterPro" id="IPR011335">
    <property type="entry name" value="Restrct_endonuc-II-like"/>
</dbReference>
<keyword evidence="8" id="KW-1185">Reference proteome</keyword>
<dbReference type="Proteomes" id="UP000809529">
    <property type="component" value="Unassembled WGS sequence"/>
</dbReference>
<evidence type="ECO:0000256" key="1">
    <source>
        <dbReference type="ARBA" id="ARBA00022722"/>
    </source>
</evidence>
<dbReference type="RefSeq" id="WP_203302180.1">
    <property type="nucleotide sequence ID" value="NZ_JAAEBW010000002.1"/>
</dbReference>
<comment type="similarity">
    <text evidence="6">Belongs to the Vsr family.</text>
</comment>
<evidence type="ECO:0000256" key="4">
    <source>
        <dbReference type="ARBA" id="ARBA00022801"/>
    </source>
</evidence>
<evidence type="ECO:0000256" key="2">
    <source>
        <dbReference type="ARBA" id="ARBA00022759"/>
    </source>
</evidence>
<sequence length="76" mass="8765">MTDFLSPKVKSEQMTLIKRSNTRPEIVLRKVLLTLGLRYRLDGPGLPKPELVHPRYKAIVFVRRGCWVSVRPTHPA</sequence>
<organism evidence="7 8">
    <name type="scientific">Pseudomonas weihenstephanensis</name>
    <dbReference type="NCBI Taxonomy" id="1608994"/>
    <lineage>
        <taxon>Bacteria</taxon>
        <taxon>Pseudomonadati</taxon>
        <taxon>Pseudomonadota</taxon>
        <taxon>Gammaproteobacteria</taxon>
        <taxon>Pseudomonadales</taxon>
        <taxon>Pseudomonadaceae</taxon>
        <taxon>Pseudomonas</taxon>
    </lineage>
</organism>
<keyword evidence="5" id="KW-0234">DNA repair</keyword>
<evidence type="ECO:0000256" key="3">
    <source>
        <dbReference type="ARBA" id="ARBA00022763"/>
    </source>
</evidence>
<keyword evidence="2" id="KW-0255">Endonuclease</keyword>
<dbReference type="EMBL" id="JAAEBW010000002">
    <property type="protein sequence ID" value="MBM1194261.1"/>
    <property type="molecule type" value="Genomic_DNA"/>
</dbReference>
<protein>
    <submittedName>
        <fullName evidence="7">Uncharacterized protein</fullName>
    </submittedName>
</protein>
<accession>A0ABS1ZCS0</accession>
<reference evidence="7 8" key="1">
    <citation type="submission" date="2020-01" db="EMBL/GenBank/DDBJ databases">
        <title>Comparative genomics of meat spoilage bacteria.</title>
        <authorList>
            <person name="Hilgarth M."/>
            <person name="Vogel R.F."/>
        </authorList>
    </citation>
    <scope>NUCLEOTIDE SEQUENCE [LARGE SCALE GENOMIC DNA]</scope>
    <source>
        <strain evidence="7 8">TMW2.2077</strain>
    </source>
</reference>
<keyword evidence="1" id="KW-0540">Nuclease</keyword>
<evidence type="ECO:0000313" key="7">
    <source>
        <dbReference type="EMBL" id="MBM1194261.1"/>
    </source>
</evidence>
<keyword evidence="4" id="KW-0378">Hydrolase</keyword>
<dbReference type="SUPFAM" id="SSF52980">
    <property type="entry name" value="Restriction endonuclease-like"/>
    <property type="match status" value="1"/>
</dbReference>
<evidence type="ECO:0000256" key="5">
    <source>
        <dbReference type="ARBA" id="ARBA00023204"/>
    </source>
</evidence>
<dbReference type="Pfam" id="PF03852">
    <property type="entry name" value="Vsr"/>
    <property type="match status" value="1"/>
</dbReference>
<dbReference type="InterPro" id="IPR004603">
    <property type="entry name" value="DNA_mismatch_endonuc_vsr"/>
</dbReference>
<comment type="caution">
    <text evidence="7">The sequence shown here is derived from an EMBL/GenBank/DDBJ whole genome shotgun (WGS) entry which is preliminary data.</text>
</comment>
<name>A0ABS1ZCS0_9PSED</name>
<proteinExistence type="inferred from homology"/>
<gene>
    <name evidence="7" type="ORF">GYN02_03590</name>
</gene>
<evidence type="ECO:0000256" key="6">
    <source>
        <dbReference type="ARBA" id="ARBA00029466"/>
    </source>
</evidence>